<comment type="function">
    <text evidence="17">Catalyzes the dephosphorylation of undecaprenyl diphosphate (UPP). Confers resistance to bacitracin.</text>
</comment>
<evidence type="ECO:0000256" key="7">
    <source>
        <dbReference type="ARBA" id="ARBA00022801"/>
    </source>
</evidence>
<feature type="transmembrane region" description="Helical" evidence="17">
    <location>
        <begin position="224"/>
        <end position="242"/>
    </location>
</feature>
<feature type="transmembrane region" description="Helical" evidence="17">
    <location>
        <begin position="191"/>
        <end position="212"/>
    </location>
</feature>
<evidence type="ECO:0000256" key="5">
    <source>
        <dbReference type="ARBA" id="ARBA00022475"/>
    </source>
</evidence>
<dbReference type="GO" id="GO:0009252">
    <property type="term" value="P:peptidoglycan biosynthetic process"/>
    <property type="evidence" value="ECO:0007669"/>
    <property type="project" value="UniProtKB-KW"/>
</dbReference>
<keyword evidence="13 17" id="KW-0961">Cell wall biogenesis/degradation</keyword>
<dbReference type="AlphaFoldDB" id="A0AAX1Q6Q8"/>
<evidence type="ECO:0000256" key="17">
    <source>
        <dbReference type="HAMAP-Rule" id="MF_01006"/>
    </source>
</evidence>
<comment type="caution">
    <text evidence="18">The sequence shown here is derived from an EMBL/GenBank/DDBJ whole genome shotgun (WGS) entry which is preliminary data.</text>
</comment>
<evidence type="ECO:0000256" key="14">
    <source>
        <dbReference type="ARBA" id="ARBA00032707"/>
    </source>
</evidence>
<dbReference type="PANTHER" id="PTHR30622:SF2">
    <property type="entry name" value="UNDECAPRENYL-DIPHOSPHATASE"/>
    <property type="match status" value="1"/>
</dbReference>
<organism evidence="18 19">
    <name type="scientific">Priestia endophytica</name>
    <dbReference type="NCBI Taxonomy" id="135735"/>
    <lineage>
        <taxon>Bacteria</taxon>
        <taxon>Bacillati</taxon>
        <taxon>Bacillota</taxon>
        <taxon>Bacilli</taxon>
        <taxon>Bacillales</taxon>
        <taxon>Bacillaceae</taxon>
        <taxon>Priestia</taxon>
    </lineage>
</organism>
<comment type="catalytic activity">
    <reaction evidence="16 17">
        <text>di-trans,octa-cis-undecaprenyl diphosphate + H2O = di-trans,octa-cis-undecaprenyl phosphate + phosphate + H(+)</text>
        <dbReference type="Rhea" id="RHEA:28094"/>
        <dbReference type="ChEBI" id="CHEBI:15377"/>
        <dbReference type="ChEBI" id="CHEBI:15378"/>
        <dbReference type="ChEBI" id="CHEBI:43474"/>
        <dbReference type="ChEBI" id="CHEBI:58405"/>
        <dbReference type="ChEBI" id="CHEBI:60392"/>
        <dbReference type="EC" id="3.6.1.27"/>
    </reaction>
</comment>
<evidence type="ECO:0000256" key="12">
    <source>
        <dbReference type="ARBA" id="ARBA00023251"/>
    </source>
</evidence>
<evidence type="ECO:0000256" key="16">
    <source>
        <dbReference type="ARBA" id="ARBA00047594"/>
    </source>
</evidence>
<evidence type="ECO:0000313" key="18">
    <source>
        <dbReference type="EMBL" id="RAS74463.1"/>
    </source>
</evidence>
<proteinExistence type="inferred from homology"/>
<dbReference type="GO" id="GO:0071555">
    <property type="term" value="P:cell wall organization"/>
    <property type="evidence" value="ECO:0007669"/>
    <property type="project" value="UniProtKB-KW"/>
</dbReference>
<evidence type="ECO:0000256" key="10">
    <source>
        <dbReference type="ARBA" id="ARBA00022989"/>
    </source>
</evidence>
<dbReference type="GO" id="GO:0005886">
    <property type="term" value="C:plasma membrane"/>
    <property type="evidence" value="ECO:0007669"/>
    <property type="project" value="UniProtKB-SubCell"/>
</dbReference>
<keyword evidence="6 17" id="KW-0812">Transmembrane</keyword>
<feature type="transmembrane region" description="Helical" evidence="17">
    <location>
        <begin position="117"/>
        <end position="139"/>
    </location>
</feature>
<evidence type="ECO:0000256" key="6">
    <source>
        <dbReference type="ARBA" id="ARBA00022692"/>
    </source>
</evidence>
<dbReference type="PANTHER" id="PTHR30622">
    <property type="entry name" value="UNDECAPRENYL-DIPHOSPHATASE"/>
    <property type="match status" value="1"/>
</dbReference>
<evidence type="ECO:0000256" key="8">
    <source>
        <dbReference type="ARBA" id="ARBA00022960"/>
    </source>
</evidence>
<evidence type="ECO:0000256" key="3">
    <source>
        <dbReference type="ARBA" id="ARBA00012374"/>
    </source>
</evidence>
<keyword evidence="5 17" id="KW-1003">Cell membrane</keyword>
<dbReference type="InterPro" id="IPR003824">
    <property type="entry name" value="UppP"/>
</dbReference>
<name>A0AAX1Q6Q8_9BACI</name>
<evidence type="ECO:0000256" key="15">
    <source>
        <dbReference type="ARBA" id="ARBA00032932"/>
    </source>
</evidence>
<feature type="transmembrane region" description="Helical" evidence="17">
    <location>
        <begin position="254"/>
        <end position="273"/>
    </location>
</feature>
<dbReference type="EC" id="3.6.1.27" evidence="3 17"/>
<keyword evidence="10 17" id="KW-1133">Transmembrane helix</keyword>
<evidence type="ECO:0000256" key="4">
    <source>
        <dbReference type="ARBA" id="ARBA00021581"/>
    </source>
</evidence>
<keyword evidence="11 17" id="KW-0472">Membrane</keyword>
<dbReference type="GO" id="GO:0008360">
    <property type="term" value="P:regulation of cell shape"/>
    <property type="evidence" value="ECO:0007669"/>
    <property type="project" value="UniProtKB-KW"/>
</dbReference>
<evidence type="ECO:0000256" key="11">
    <source>
        <dbReference type="ARBA" id="ARBA00023136"/>
    </source>
</evidence>
<keyword evidence="8 17" id="KW-0133">Cell shape</keyword>
<comment type="miscellaneous">
    <text evidence="17">Bacitracin is thought to be involved in the inhibition of peptidoglycan synthesis by sequestering undecaprenyl diphosphate, thereby reducing the pool of lipid carrier available.</text>
</comment>
<feature type="transmembrane region" description="Helical" evidence="17">
    <location>
        <begin position="91"/>
        <end position="111"/>
    </location>
</feature>
<evidence type="ECO:0000256" key="2">
    <source>
        <dbReference type="ARBA" id="ARBA00010621"/>
    </source>
</evidence>
<keyword evidence="9 17" id="KW-0573">Peptidoglycan synthesis</keyword>
<evidence type="ECO:0000256" key="9">
    <source>
        <dbReference type="ARBA" id="ARBA00022984"/>
    </source>
</evidence>
<feature type="transmembrane region" description="Helical" evidence="17">
    <location>
        <begin position="47"/>
        <end position="65"/>
    </location>
</feature>
<gene>
    <name evidence="17" type="primary">uppP</name>
    <name evidence="18" type="ORF">A3864_18610</name>
</gene>
<dbReference type="EMBL" id="LVYK01000049">
    <property type="protein sequence ID" value="RAS74463.1"/>
    <property type="molecule type" value="Genomic_DNA"/>
</dbReference>
<evidence type="ECO:0000256" key="13">
    <source>
        <dbReference type="ARBA" id="ARBA00023316"/>
    </source>
</evidence>
<keyword evidence="7 17" id="KW-0378">Hydrolase</keyword>
<dbReference type="GO" id="GO:0050380">
    <property type="term" value="F:undecaprenyl-diphosphatase activity"/>
    <property type="evidence" value="ECO:0007669"/>
    <property type="project" value="UniProtKB-UniRule"/>
</dbReference>
<evidence type="ECO:0000313" key="19">
    <source>
        <dbReference type="Proteomes" id="UP000250174"/>
    </source>
</evidence>
<dbReference type="Pfam" id="PF02673">
    <property type="entry name" value="BacA"/>
    <property type="match status" value="1"/>
</dbReference>
<accession>A0AAX1Q6Q8</accession>
<protein>
    <recommendedName>
        <fullName evidence="4 17">Undecaprenyl-diphosphatase</fullName>
        <ecNumber evidence="3 17">3.6.1.27</ecNumber>
    </recommendedName>
    <alternativeName>
        <fullName evidence="15 17">Bacitracin resistance protein</fullName>
    </alternativeName>
    <alternativeName>
        <fullName evidence="14 17">Undecaprenyl pyrophosphate phosphatase</fullName>
    </alternativeName>
</protein>
<dbReference type="GO" id="GO:0046677">
    <property type="term" value="P:response to antibiotic"/>
    <property type="evidence" value="ECO:0007669"/>
    <property type="project" value="UniProtKB-UniRule"/>
</dbReference>
<dbReference type="RefSeq" id="WP_113765902.1">
    <property type="nucleotide sequence ID" value="NZ_LVYK01000049.1"/>
</dbReference>
<dbReference type="Proteomes" id="UP000250174">
    <property type="component" value="Unassembled WGS sequence"/>
</dbReference>
<comment type="subcellular location">
    <subcellularLocation>
        <location evidence="1 17">Cell membrane</location>
        <topology evidence="1 17">Multi-pass membrane protein</topology>
    </subcellularLocation>
</comment>
<reference evidence="18 19" key="1">
    <citation type="submission" date="2016-03" db="EMBL/GenBank/DDBJ databases">
        <title>Comparison of Bacillus endophyticus and B. anthracis characteristics using whole genome sequence analysis and microbiological techniques.</title>
        <authorList>
            <person name="Lekota K.E."/>
            <person name="Mafofo J."/>
            <person name="Rees J."/>
            <person name="Muchadeyi F.C."/>
            <person name="Madoroba E."/>
            <person name="Van Heerden H."/>
        </authorList>
    </citation>
    <scope>NUCLEOTIDE SEQUENCE [LARGE SCALE GENOMIC DNA]</scope>
    <source>
        <strain evidence="18 19">3631_10C</strain>
    </source>
</reference>
<comment type="similarity">
    <text evidence="2 17">Belongs to the UppP family.</text>
</comment>
<sequence>METGEFLSIIQYLILGLIQGFTEPIPVSSSGHLIIGQWLLGMEQKGLTFEILTNTASLIAICFIYRKDLKRLLVNTIYFLRTKEIKYKPDFLFALYIVIGTIPAGILGLLFGDVIAAYFTSLNTVAVTLLLTGVALWLIRNFQGRKRDGDLSVKDALIVGLTQAVALVPGISRSGATVITSIAVGMKQDTALRFSFMLYIPVSLGSTVLGISDMMNTPNISTLAIPYLVAFIATLFMTYFAMKWFMGIMAKGNLKYFSYYCFVVGTLLLFFSLN</sequence>
<evidence type="ECO:0000256" key="1">
    <source>
        <dbReference type="ARBA" id="ARBA00004651"/>
    </source>
</evidence>
<dbReference type="HAMAP" id="MF_01006">
    <property type="entry name" value="Undec_diphosphatase"/>
    <property type="match status" value="1"/>
</dbReference>
<keyword evidence="12 17" id="KW-0046">Antibiotic resistance</keyword>